<dbReference type="FunFam" id="3.30.200.20:FF:000353">
    <property type="entry name" value="Sterile20-like kinase, isoform B"/>
    <property type="match status" value="1"/>
</dbReference>
<keyword evidence="1" id="KW-0723">Serine/threonine-protein kinase</keyword>
<evidence type="ECO:0000256" key="9">
    <source>
        <dbReference type="SAM" id="MobiDB-lite"/>
    </source>
</evidence>
<feature type="compositionally biased region" description="Acidic residues" evidence="9">
    <location>
        <begin position="679"/>
        <end position="700"/>
    </location>
</feature>
<dbReference type="PANTHER" id="PTHR46538">
    <property type="entry name" value="PROTEIN KINASE DOMAIN-CONTAINING PROTEIN"/>
    <property type="match status" value="1"/>
</dbReference>
<dbReference type="Proteomes" id="UP000225706">
    <property type="component" value="Unassembled WGS sequence"/>
</dbReference>
<evidence type="ECO:0000256" key="4">
    <source>
        <dbReference type="ARBA" id="ARBA00022741"/>
    </source>
</evidence>
<evidence type="ECO:0000256" key="6">
    <source>
        <dbReference type="ARBA" id="ARBA00022840"/>
    </source>
</evidence>
<dbReference type="GO" id="GO:0004674">
    <property type="term" value="F:protein serine/threonine kinase activity"/>
    <property type="evidence" value="ECO:0007669"/>
    <property type="project" value="UniProtKB-KW"/>
</dbReference>
<feature type="compositionally biased region" description="Acidic residues" evidence="9">
    <location>
        <begin position="497"/>
        <end position="514"/>
    </location>
</feature>
<evidence type="ECO:0000313" key="12">
    <source>
        <dbReference type="Proteomes" id="UP000225706"/>
    </source>
</evidence>
<feature type="compositionally biased region" description="Basic and acidic residues" evidence="9">
    <location>
        <begin position="701"/>
        <end position="720"/>
    </location>
</feature>
<protein>
    <submittedName>
        <fullName evidence="11">STE20-like serine/threonine-protein kinase</fullName>
    </submittedName>
</protein>
<feature type="compositionally biased region" description="Basic and acidic residues" evidence="9">
    <location>
        <begin position="555"/>
        <end position="580"/>
    </location>
</feature>
<feature type="coiled-coil region" evidence="8">
    <location>
        <begin position="882"/>
        <end position="913"/>
    </location>
</feature>
<accession>A0A2B4S868</accession>
<dbReference type="InterPro" id="IPR008271">
    <property type="entry name" value="Ser/Thr_kinase_AS"/>
</dbReference>
<evidence type="ECO:0000256" key="3">
    <source>
        <dbReference type="ARBA" id="ARBA00022679"/>
    </source>
</evidence>
<dbReference type="InterPro" id="IPR011009">
    <property type="entry name" value="Kinase-like_dom_sf"/>
</dbReference>
<feature type="compositionally biased region" description="Basic and acidic residues" evidence="9">
    <location>
        <begin position="441"/>
        <end position="481"/>
    </location>
</feature>
<gene>
    <name evidence="11" type="primary">SLK</name>
    <name evidence="11" type="ORF">AWC38_SpisGene10607</name>
</gene>
<dbReference type="OrthoDB" id="10027016at2759"/>
<dbReference type="SUPFAM" id="SSF56112">
    <property type="entry name" value="Protein kinase-like (PK-like)"/>
    <property type="match status" value="1"/>
</dbReference>
<feature type="compositionally biased region" description="Basic and acidic residues" evidence="9">
    <location>
        <begin position="641"/>
        <end position="678"/>
    </location>
</feature>
<feature type="compositionally biased region" description="Basic and acidic residues" evidence="9">
    <location>
        <begin position="321"/>
        <end position="331"/>
    </location>
</feature>
<dbReference type="InterPro" id="IPR022165">
    <property type="entry name" value="PKK"/>
</dbReference>
<feature type="compositionally biased region" description="Basic and acidic residues" evidence="9">
    <location>
        <begin position="389"/>
        <end position="431"/>
    </location>
</feature>
<evidence type="ECO:0000256" key="8">
    <source>
        <dbReference type="SAM" id="Coils"/>
    </source>
</evidence>
<evidence type="ECO:0000256" key="1">
    <source>
        <dbReference type="ARBA" id="ARBA00022527"/>
    </source>
</evidence>
<evidence type="ECO:0000259" key="10">
    <source>
        <dbReference type="PROSITE" id="PS50011"/>
    </source>
</evidence>
<keyword evidence="5 11" id="KW-0418">Kinase</keyword>
<dbReference type="Pfam" id="PF12474">
    <property type="entry name" value="PKK"/>
    <property type="match status" value="2"/>
</dbReference>
<dbReference type="PROSITE" id="PS00107">
    <property type="entry name" value="PROTEIN_KINASE_ATP"/>
    <property type="match status" value="1"/>
</dbReference>
<name>A0A2B4S868_STYPI</name>
<dbReference type="InterPro" id="IPR017441">
    <property type="entry name" value="Protein_kinase_ATP_BS"/>
</dbReference>
<dbReference type="Pfam" id="PF00069">
    <property type="entry name" value="Pkinase"/>
    <property type="match status" value="1"/>
</dbReference>
<keyword evidence="3" id="KW-0808">Transferase</keyword>
<feature type="compositionally biased region" description="Polar residues" evidence="9">
    <location>
        <begin position="1213"/>
        <end position="1224"/>
    </location>
</feature>
<keyword evidence="12" id="KW-1185">Reference proteome</keyword>
<evidence type="ECO:0000313" key="11">
    <source>
        <dbReference type="EMBL" id="PFX24797.1"/>
    </source>
</evidence>
<dbReference type="GO" id="GO:0005524">
    <property type="term" value="F:ATP binding"/>
    <property type="evidence" value="ECO:0007669"/>
    <property type="project" value="UniProtKB-UniRule"/>
</dbReference>
<dbReference type="STRING" id="50429.A0A2B4S868"/>
<organism evidence="11 12">
    <name type="scientific">Stylophora pistillata</name>
    <name type="common">Smooth cauliflower coral</name>
    <dbReference type="NCBI Taxonomy" id="50429"/>
    <lineage>
        <taxon>Eukaryota</taxon>
        <taxon>Metazoa</taxon>
        <taxon>Cnidaria</taxon>
        <taxon>Anthozoa</taxon>
        <taxon>Hexacorallia</taxon>
        <taxon>Scleractinia</taxon>
        <taxon>Astrocoeniina</taxon>
        <taxon>Pocilloporidae</taxon>
        <taxon>Stylophora</taxon>
    </lineage>
</organism>
<feature type="coiled-coil region" evidence="8">
    <location>
        <begin position="1013"/>
        <end position="1043"/>
    </location>
</feature>
<dbReference type="AlphaFoldDB" id="A0A2B4S868"/>
<keyword evidence="2" id="KW-0597">Phosphoprotein</keyword>
<feature type="binding site" evidence="7">
    <location>
        <position position="62"/>
    </location>
    <ligand>
        <name>ATP</name>
        <dbReference type="ChEBI" id="CHEBI:30616"/>
    </ligand>
</feature>
<comment type="caution">
    <text evidence="11">The sequence shown here is derived from an EMBL/GenBank/DDBJ whole genome shotgun (WGS) entry which is preliminary data.</text>
</comment>
<dbReference type="PANTHER" id="PTHR46538:SF3">
    <property type="entry name" value="PROTEIN KINASE DOMAIN-CONTAINING PROTEIN"/>
    <property type="match status" value="1"/>
</dbReference>
<feature type="compositionally biased region" description="Basic and acidic residues" evidence="9">
    <location>
        <begin position="734"/>
        <end position="759"/>
    </location>
</feature>
<dbReference type="PROSITE" id="PS00108">
    <property type="entry name" value="PROTEIN_KINASE_ST"/>
    <property type="match status" value="1"/>
</dbReference>
<dbReference type="SMART" id="SM00220">
    <property type="entry name" value="S_TKc"/>
    <property type="match status" value="1"/>
</dbReference>
<keyword evidence="6 7" id="KW-0067">ATP-binding</keyword>
<dbReference type="Gene3D" id="3.30.200.20">
    <property type="entry name" value="Phosphorylase Kinase, domain 1"/>
    <property type="match status" value="1"/>
</dbReference>
<dbReference type="Gene3D" id="1.10.510.10">
    <property type="entry name" value="Transferase(Phosphotransferase) domain 1"/>
    <property type="match status" value="1"/>
</dbReference>
<dbReference type="EMBL" id="LSMT01000167">
    <property type="protein sequence ID" value="PFX24797.1"/>
    <property type="molecule type" value="Genomic_DNA"/>
</dbReference>
<feature type="compositionally biased region" description="Acidic residues" evidence="9">
    <location>
        <begin position="337"/>
        <end position="346"/>
    </location>
</feature>
<evidence type="ECO:0000256" key="7">
    <source>
        <dbReference type="PROSITE-ProRule" id="PRU10141"/>
    </source>
</evidence>
<keyword evidence="8" id="KW-0175">Coiled coil</keyword>
<sequence length="1224" mass="143231">MSSFFKQLFPFMKVKKKKEFSYIIRGVDPNTIWSLVGELGDGSFGKVYKAERKTDGVLAAAKIIDVKDESELDDFMVEIDILSECKHKHVVGMYEAYYHENKLWMMLEFCSGGALDDLILELERGLNEEQIRVVCKQMFECLHFLHTHKVIHRDLKAGNLLLTNEGNIKLADFGVSAKNKKTIQRRTTFIGTPYWMAPEVIVTETCKDDPYDYKADIWSAGVTLIELAEMQPPYHDMHPMRVLFKIPKADPPTLQFKNRWSKDFHDFLSLCVVKSPEMRSSAADLLEHPFIVNCVDNKPLKELYNEAKAVVIEEFEDLPEDKEKRDKEALKSTESTESLDENEELFSETGSKDLDKEKDETVSELEESTEKEKDTEKGDGTEKGDEELKENGEEKKEEGDEKLLEKEGEIADVGETKEEQKPEEESSKEEGPLENQEDAVEEKTEVSDDKEAKEEEGKEELEKKEEEVEVKIEEAGETKDEAETEAQDAEVKREEGQAETEEAVEQIQDDEETKEEVSESREETEEKKEEIEEKLEESAEKDKELPEVVTEDAEERANDTEAKEVEDGKAVTTEEAKEEPTSEEGEAVVVVKESNEPAKVTKKEGQQLPDKYSTRLDNILDKLEEDEGASVGEVVEPLVPQDKEKPEESEKQREEETTGQLDEEKKDEEKKDEEKSNDAEETATEVEEKETEEMNDEDKEGEQTENKTELKGELILDANEKIPLSNGDVLVQPVKKDNEASNRTEEKSETTDGQEEKSFKTLKRIRKYEKDGKIVTETTSRVVDVSQDDYRNALMKEQQQRKVNLREMKILQREEQKQGILLMAKIRRQWDAQEQRFEQELQELEKKFEVDLDTSSRNQKKDIEKLEIAQNADLRTSSRKMKQDQEKDLKKFKENLKEELKSAKKEVDQLPRNLRKESWRKKRDEVEVSQRQAEHEFLAMQQADFERFTKELIELHREKMYSLEMQFLKAKHALKRGHESDLWEIEQRQLQDRHQLARTQLKETFFLQRSQMLNRHQKEVEQHNRLTKLKEEEMKRRHEIERKRLPKIQREEIKSKTQQYRKSLRIEKRFSMDIERELMKEFELQERKKARSEYDKLIFRQEMEVEELRVSSESALKELLLLQNEKRHMLMESETMKLKERDEKHQTQLETWKAELGPRKKVLEEEFAREEREQQLFYARNGSDYPISPVTSNKESEEEPGEIQIDGEKTPEDNLSSKSSSGST</sequence>
<feature type="domain" description="Protein kinase" evidence="10">
    <location>
        <begin position="33"/>
        <end position="291"/>
    </location>
</feature>
<reference evidence="12" key="1">
    <citation type="journal article" date="2017" name="bioRxiv">
        <title>Comparative analysis of the genomes of Stylophora pistillata and Acropora digitifera provides evidence for extensive differences between species of corals.</title>
        <authorList>
            <person name="Voolstra C.R."/>
            <person name="Li Y."/>
            <person name="Liew Y.J."/>
            <person name="Baumgarten S."/>
            <person name="Zoccola D."/>
            <person name="Flot J.-F."/>
            <person name="Tambutte S."/>
            <person name="Allemand D."/>
            <person name="Aranda M."/>
        </authorList>
    </citation>
    <scope>NUCLEOTIDE SEQUENCE [LARGE SCALE GENOMIC DNA]</scope>
</reference>
<feature type="compositionally biased region" description="Basic and acidic residues" evidence="9">
    <location>
        <begin position="368"/>
        <end position="383"/>
    </location>
</feature>
<feature type="compositionally biased region" description="Basic and acidic residues" evidence="9">
    <location>
        <begin position="350"/>
        <end position="361"/>
    </location>
</feature>
<proteinExistence type="predicted"/>
<feature type="compositionally biased region" description="Basic and acidic residues" evidence="9">
    <location>
        <begin position="515"/>
        <end position="546"/>
    </location>
</feature>
<feature type="region of interest" description="Disordered" evidence="9">
    <location>
        <begin position="1174"/>
        <end position="1224"/>
    </location>
</feature>
<evidence type="ECO:0000256" key="2">
    <source>
        <dbReference type="ARBA" id="ARBA00022553"/>
    </source>
</evidence>
<dbReference type="PROSITE" id="PS50011">
    <property type="entry name" value="PROTEIN_KINASE_DOM"/>
    <property type="match status" value="1"/>
</dbReference>
<dbReference type="InterPro" id="IPR000719">
    <property type="entry name" value="Prot_kinase_dom"/>
</dbReference>
<feature type="compositionally biased region" description="Basic and acidic residues" evidence="9">
    <location>
        <begin position="612"/>
        <end position="622"/>
    </location>
</feature>
<evidence type="ECO:0000256" key="5">
    <source>
        <dbReference type="ARBA" id="ARBA00022777"/>
    </source>
</evidence>
<feature type="coiled-coil region" evidence="8">
    <location>
        <begin position="794"/>
        <end position="847"/>
    </location>
</feature>
<dbReference type="FunFam" id="1.10.510.10:FF:001298">
    <property type="entry name" value="STE20-like kinase"/>
    <property type="match status" value="1"/>
</dbReference>
<feature type="compositionally biased region" description="Basic and acidic residues" evidence="9">
    <location>
        <begin position="593"/>
        <end position="605"/>
    </location>
</feature>
<feature type="region of interest" description="Disordered" evidence="9">
    <location>
        <begin position="319"/>
        <end position="759"/>
    </location>
</feature>
<dbReference type="InterPro" id="IPR051585">
    <property type="entry name" value="STE20_Ser/Thr_Kinases"/>
</dbReference>
<keyword evidence="4 7" id="KW-0547">Nucleotide-binding</keyword>